<reference evidence="1 2" key="1">
    <citation type="journal article" date="2020" name="Phytopathology">
        <title>Genome Sequence Resources of Colletotrichum truncatum, C. plurivorum, C. musicola, and C. sojae: Four Species Pathogenic to Soybean (Glycine max).</title>
        <authorList>
            <person name="Rogerio F."/>
            <person name="Boufleur T.R."/>
            <person name="Ciampi-Guillardi M."/>
            <person name="Sukno S.A."/>
            <person name="Thon M.R."/>
            <person name="Massola Junior N.S."/>
            <person name="Baroncelli R."/>
        </authorList>
    </citation>
    <scope>NUCLEOTIDE SEQUENCE [LARGE SCALE GENOMIC DNA]</scope>
    <source>
        <strain evidence="1 2">CMES1059</strain>
    </source>
</reference>
<gene>
    <name evidence="1" type="ORF">CTRU02_206419</name>
</gene>
<accession>A0ACC3Z6V0</accession>
<proteinExistence type="predicted"/>
<evidence type="ECO:0000313" key="1">
    <source>
        <dbReference type="EMBL" id="KAL0939809.1"/>
    </source>
</evidence>
<protein>
    <submittedName>
        <fullName evidence="1">Uncharacterized protein</fullName>
    </submittedName>
</protein>
<name>A0ACC3Z6V0_COLTU</name>
<dbReference type="Proteomes" id="UP000805649">
    <property type="component" value="Unassembled WGS sequence"/>
</dbReference>
<dbReference type="EMBL" id="VUJX02000003">
    <property type="protein sequence ID" value="KAL0939809.1"/>
    <property type="molecule type" value="Genomic_DNA"/>
</dbReference>
<organism evidence="1 2">
    <name type="scientific">Colletotrichum truncatum</name>
    <name type="common">Anthracnose fungus</name>
    <name type="synonym">Colletotrichum capsici</name>
    <dbReference type="NCBI Taxonomy" id="5467"/>
    <lineage>
        <taxon>Eukaryota</taxon>
        <taxon>Fungi</taxon>
        <taxon>Dikarya</taxon>
        <taxon>Ascomycota</taxon>
        <taxon>Pezizomycotina</taxon>
        <taxon>Sordariomycetes</taxon>
        <taxon>Hypocreomycetidae</taxon>
        <taxon>Glomerellales</taxon>
        <taxon>Glomerellaceae</taxon>
        <taxon>Colletotrichum</taxon>
        <taxon>Colletotrichum truncatum species complex</taxon>
    </lineage>
</organism>
<comment type="caution">
    <text evidence="1">The sequence shown here is derived from an EMBL/GenBank/DDBJ whole genome shotgun (WGS) entry which is preliminary data.</text>
</comment>
<keyword evidence="2" id="KW-1185">Reference proteome</keyword>
<sequence length="79" mass="8223">MRFFLLSIILAAAPFAAAGPEPIQPFQGEASPHQLHVRNVLLDTRGSLASCCSTKFVPPCDCNNCPVGQCTSGGKGCAC</sequence>
<evidence type="ECO:0000313" key="2">
    <source>
        <dbReference type="Proteomes" id="UP000805649"/>
    </source>
</evidence>